<proteinExistence type="predicted"/>
<dbReference type="EMBL" id="KN822983">
    <property type="protein sequence ID" value="KIO29416.1"/>
    <property type="molecule type" value="Genomic_DNA"/>
</dbReference>
<dbReference type="OrthoDB" id="2310204at2759"/>
<evidence type="ECO:0008006" key="4">
    <source>
        <dbReference type="Google" id="ProtNLM"/>
    </source>
</evidence>
<feature type="signal peptide" evidence="1">
    <location>
        <begin position="1"/>
        <end position="20"/>
    </location>
</feature>
<feature type="chain" id="PRO_5002177523" description="Secreted protein" evidence="1">
    <location>
        <begin position="21"/>
        <end position="244"/>
    </location>
</feature>
<reference evidence="3" key="2">
    <citation type="submission" date="2015-01" db="EMBL/GenBank/DDBJ databases">
        <title>Evolutionary Origins and Diversification of the Mycorrhizal Mutualists.</title>
        <authorList>
            <consortium name="DOE Joint Genome Institute"/>
            <consortium name="Mycorrhizal Genomics Consortium"/>
            <person name="Kohler A."/>
            <person name="Kuo A."/>
            <person name="Nagy L.G."/>
            <person name="Floudas D."/>
            <person name="Copeland A."/>
            <person name="Barry K.W."/>
            <person name="Cichocki N."/>
            <person name="Veneault-Fourrey C."/>
            <person name="LaButti K."/>
            <person name="Lindquist E.A."/>
            <person name="Lipzen A."/>
            <person name="Lundell T."/>
            <person name="Morin E."/>
            <person name="Murat C."/>
            <person name="Riley R."/>
            <person name="Ohm R."/>
            <person name="Sun H."/>
            <person name="Tunlid A."/>
            <person name="Henrissat B."/>
            <person name="Grigoriev I.V."/>
            <person name="Hibbett D.S."/>
            <person name="Martin F."/>
        </authorList>
    </citation>
    <scope>NUCLEOTIDE SEQUENCE [LARGE SCALE GENOMIC DNA]</scope>
    <source>
        <strain evidence="3">MUT 4182</strain>
    </source>
</reference>
<keyword evidence="3" id="KW-1185">Reference proteome</keyword>
<organism evidence="2 3">
    <name type="scientific">Tulasnella calospora MUT 4182</name>
    <dbReference type="NCBI Taxonomy" id="1051891"/>
    <lineage>
        <taxon>Eukaryota</taxon>
        <taxon>Fungi</taxon>
        <taxon>Dikarya</taxon>
        <taxon>Basidiomycota</taxon>
        <taxon>Agaricomycotina</taxon>
        <taxon>Agaricomycetes</taxon>
        <taxon>Cantharellales</taxon>
        <taxon>Tulasnellaceae</taxon>
        <taxon>Tulasnella</taxon>
    </lineage>
</organism>
<keyword evidence="1" id="KW-0732">Signal</keyword>
<evidence type="ECO:0000256" key="1">
    <source>
        <dbReference type="SAM" id="SignalP"/>
    </source>
</evidence>
<dbReference type="HOGENOM" id="CLU_061244_1_1_1"/>
<evidence type="ECO:0000313" key="2">
    <source>
        <dbReference type="EMBL" id="KIO29416.1"/>
    </source>
</evidence>
<dbReference type="AlphaFoldDB" id="A0A0C3QN54"/>
<gene>
    <name evidence="2" type="ORF">M407DRAFT_242636</name>
</gene>
<dbReference type="Proteomes" id="UP000054248">
    <property type="component" value="Unassembled WGS sequence"/>
</dbReference>
<sequence>MFSTSRLLFALALSPLLVSAVPADFAVQPQSEQTRLSTISDGLDWRKSGWADPRLGGGQMLDFTLPDLGEPINVIISGLSDPFVLTHEGLHRYAKSIGFSEECLGMHMGNLHEADLGDGDGRKIEQFLARQHYFPIWGTCWESVRGGNHFRAWRQNGTEANSGAWFLAASKEKYVGEHHLIDTDGYNKGRDFIVERAAAGGRWKNRWWKADVEWKEGLLEPGSDGVNHDIAQDGRVAILTVRRL</sequence>
<protein>
    <recommendedName>
        <fullName evidence="4">Secreted protein</fullName>
    </recommendedName>
</protein>
<reference evidence="2 3" key="1">
    <citation type="submission" date="2014-04" db="EMBL/GenBank/DDBJ databases">
        <authorList>
            <consortium name="DOE Joint Genome Institute"/>
            <person name="Kuo A."/>
            <person name="Girlanda M."/>
            <person name="Perotto S."/>
            <person name="Kohler A."/>
            <person name="Nagy L.G."/>
            <person name="Floudas D."/>
            <person name="Copeland A."/>
            <person name="Barry K.W."/>
            <person name="Cichocki N."/>
            <person name="Veneault-Fourrey C."/>
            <person name="LaButti K."/>
            <person name="Lindquist E.A."/>
            <person name="Lipzen A."/>
            <person name="Lundell T."/>
            <person name="Morin E."/>
            <person name="Murat C."/>
            <person name="Sun H."/>
            <person name="Tunlid A."/>
            <person name="Henrissat B."/>
            <person name="Grigoriev I.V."/>
            <person name="Hibbett D.S."/>
            <person name="Martin F."/>
            <person name="Nordberg H.P."/>
            <person name="Cantor M.N."/>
            <person name="Hua S.X."/>
        </authorList>
    </citation>
    <scope>NUCLEOTIDE SEQUENCE [LARGE SCALE GENOMIC DNA]</scope>
    <source>
        <strain evidence="2 3">MUT 4182</strain>
    </source>
</reference>
<evidence type="ECO:0000313" key="3">
    <source>
        <dbReference type="Proteomes" id="UP000054248"/>
    </source>
</evidence>
<accession>A0A0C3QN54</accession>
<name>A0A0C3QN54_9AGAM</name>